<dbReference type="FunFam" id="1.10.150.20:FF:000031">
    <property type="entry name" value="DNA-directed RNA polymerase"/>
    <property type="match status" value="1"/>
</dbReference>
<feature type="repeat" description="PPR" evidence="12">
    <location>
        <begin position="236"/>
        <end position="270"/>
    </location>
</feature>
<dbReference type="STRING" id="623744.A0A553NA61"/>
<evidence type="ECO:0000256" key="1">
    <source>
        <dbReference type="ARBA" id="ARBA00004173"/>
    </source>
</evidence>
<dbReference type="PANTHER" id="PTHR10102:SF0">
    <property type="entry name" value="DNA-DIRECTED RNA POLYMERASE, MITOCHONDRIAL"/>
    <property type="match status" value="1"/>
</dbReference>
<evidence type="ECO:0000256" key="3">
    <source>
        <dbReference type="ARBA" id="ARBA00022478"/>
    </source>
</evidence>
<organism evidence="15 16">
    <name type="scientific">Danionella cerebrum</name>
    <dbReference type="NCBI Taxonomy" id="2873325"/>
    <lineage>
        <taxon>Eukaryota</taxon>
        <taxon>Metazoa</taxon>
        <taxon>Chordata</taxon>
        <taxon>Craniata</taxon>
        <taxon>Vertebrata</taxon>
        <taxon>Euteleostomi</taxon>
        <taxon>Actinopterygii</taxon>
        <taxon>Neopterygii</taxon>
        <taxon>Teleostei</taxon>
        <taxon>Ostariophysi</taxon>
        <taxon>Cypriniformes</taxon>
        <taxon>Danionidae</taxon>
        <taxon>Danioninae</taxon>
        <taxon>Danionella</taxon>
    </lineage>
</organism>
<dbReference type="InterPro" id="IPR011990">
    <property type="entry name" value="TPR-like_helical_dom_sf"/>
</dbReference>
<evidence type="ECO:0000313" key="15">
    <source>
        <dbReference type="EMBL" id="TRY62307.1"/>
    </source>
</evidence>
<comment type="catalytic activity">
    <reaction evidence="9 13">
        <text>RNA(n) + a ribonucleoside 5'-triphosphate = RNA(n+1) + diphosphate</text>
        <dbReference type="Rhea" id="RHEA:21248"/>
        <dbReference type="Rhea" id="RHEA-COMP:14527"/>
        <dbReference type="Rhea" id="RHEA-COMP:17342"/>
        <dbReference type="ChEBI" id="CHEBI:33019"/>
        <dbReference type="ChEBI" id="CHEBI:61557"/>
        <dbReference type="ChEBI" id="CHEBI:140395"/>
        <dbReference type="EC" id="2.7.7.6"/>
    </reaction>
</comment>
<evidence type="ECO:0000313" key="16">
    <source>
        <dbReference type="Proteomes" id="UP000316079"/>
    </source>
</evidence>
<evidence type="ECO:0000256" key="9">
    <source>
        <dbReference type="ARBA" id="ARBA00048552"/>
    </source>
</evidence>
<evidence type="ECO:0000256" key="8">
    <source>
        <dbReference type="ARBA" id="ARBA00023163"/>
    </source>
</evidence>
<evidence type="ECO:0000256" key="13">
    <source>
        <dbReference type="RuleBase" id="RU003805"/>
    </source>
</evidence>
<keyword evidence="6" id="KW-0809">Transit peptide</keyword>
<dbReference type="GO" id="GO:0034245">
    <property type="term" value="C:mitochondrial DNA-directed RNA polymerase complex"/>
    <property type="evidence" value="ECO:0007669"/>
    <property type="project" value="TreeGrafter"/>
</dbReference>
<dbReference type="Gene3D" id="1.25.40.10">
    <property type="entry name" value="Tetratricopeptide repeat domain"/>
    <property type="match status" value="1"/>
</dbReference>
<keyword evidence="4 13" id="KW-0808">Transferase</keyword>
<dbReference type="InterPro" id="IPR029262">
    <property type="entry name" value="RPOL_N"/>
</dbReference>
<dbReference type="PANTHER" id="PTHR10102">
    <property type="entry name" value="DNA-DIRECTED RNA POLYMERASE, MITOCHONDRIAL"/>
    <property type="match status" value="1"/>
</dbReference>
<dbReference type="PROSITE" id="PS00900">
    <property type="entry name" value="RNA_POL_PHAGE_1"/>
    <property type="match status" value="1"/>
</dbReference>
<dbReference type="Gene3D" id="1.10.150.20">
    <property type="entry name" value="5' to 3' exonuclease, C-terminal subdomain"/>
    <property type="match status" value="1"/>
</dbReference>
<accession>A0A553NA61</accession>
<name>A0A553NA61_9TELE</name>
<keyword evidence="16" id="KW-1185">Reference proteome</keyword>
<keyword evidence="7" id="KW-0496">Mitochondrion</keyword>
<dbReference type="Proteomes" id="UP000316079">
    <property type="component" value="Unassembled WGS sequence"/>
</dbReference>
<evidence type="ECO:0000256" key="12">
    <source>
        <dbReference type="PROSITE-ProRule" id="PRU00708"/>
    </source>
</evidence>
<dbReference type="GO" id="GO:0006390">
    <property type="term" value="P:mitochondrial transcription"/>
    <property type="evidence" value="ECO:0007669"/>
    <property type="project" value="TreeGrafter"/>
</dbReference>
<comment type="similarity">
    <text evidence="2 13">Belongs to the phage and mitochondrial RNA polymerase family.</text>
</comment>
<dbReference type="SMART" id="SM01311">
    <property type="entry name" value="RPOL_N"/>
    <property type="match status" value="1"/>
</dbReference>
<evidence type="ECO:0000256" key="7">
    <source>
        <dbReference type="ARBA" id="ARBA00023128"/>
    </source>
</evidence>
<comment type="subunit">
    <text evidence="11">Homodimer. Component of the mitochondrial transcription initiation complex, composed at least of TFB2M, TFAM and POLRMT. In this complex TFAM recruits POLRMT to the promoter whereas TFB2M induces structural changes in POLRMT to enable promoter opening and trapping of the DNA non-template strand. Upon metabolic stress, forms a complex composed of FOXO3, SIRT3 and mitochondrial RNA polymerase POLRMT; the complex is recruited to mtDNA in a SIRT3-dependent manner. Also forms a complex composed of FOXO3, SIRT3, TFAM and POLRMT. Interacts with TFB1M and TFB2M, leading to the stimulation of transcription. Interacts with TEFM. Interacts with MTRES1.</text>
</comment>
<dbReference type="OrthoDB" id="276422at2759"/>
<dbReference type="GO" id="GO:0001018">
    <property type="term" value="F:mitochondrial promoter sequence-specific DNA binding"/>
    <property type="evidence" value="ECO:0007669"/>
    <property type="project" value="TreeGrafter"/>
</dbReference>
<evidence type="ECO:0000256" key="11">
    <source>
        <dbReference type="ARBA" id="ARBA00063316"/>
    </source>
</evidence>
<evidence type="ECO:0000256" key="5">
    <source>
        <dbReference type="ARBA" id="ARBA00022695"/>
    </source>
</evidence>
<comment type="caution">
    <text evidence="15">The sequence shown here is derived from an EMBL/GenBank/DDBJ whole genome shotgun (WGS) entry which is preliminary data.</text>
</comment>
<dbReference type="EMBL" id="SRMA01027010">
    <property type="protein sequence ID" value="TRY62307.1"/>
    <property type="molecule type" value="Genomic_DNA"/>
</dbReference>
<evidence type="ECO:0000256" key="2">
    <source>
        <dbReference type="ARBA" id="ARBA00009493"/>
    </source>
</evidence>
<dbReference type="GO" id="GO:0003899">
    <property type="term" value="F:DNA-directed RNA polymerase activity"/>
    <property type="evidence" value="ECO:0007669"/>
    <property type="project" value="UniProtKB-EC"/>
</dbReference>
<evidence type="ECO:0000256" key="4">
    <source>
        <dbReference type="ARBA" id="ARBA00022679"/>
    </source>
</evidence>
<evidence type="ECO:0000259" key="14">
    <source>
        <dbReference type="SMART" id="SM01311"/>
    </source>
</evidence>
<dbReference type="FunFam" id="1.10.287.280:FF:000001">
    <property type="entry name" value="DNA-directed RNA polymerase"/>
    <property type="match status" value="1"/>
</dbReference>
<dbReference type="InterPro" id="IPR002885">
    <property type="entry name" value="PPR_rpt"/>
</dbReference>
<evidence type="ECO:0000256" key="6">
    <source>
        <dbReference type="ARBA" id="ARBA00022946"/>
    </source>
</evidence>
<sequence length="1199" mass="137930">MSLMRLWTYSSGLSAINAVERSICRFPHVDYCPLCLRIRSNGKRQWQGKTWGSMSKRSYSAVAKTNVSEQCRLLDVLEARKQQLQSNGIVDVKEVQIIKVNERMKRIQVLKPAEDETGKTITEADQPPKAFGVRWIKKLRREKWIKPLKSTFTMNQADAVKKAKEKEKETGKFLEMFKKAVNTKTHQSDKDVDHVDEANLEIRCYLETCGFINNAERAHQYLSFYHSKLTRRSKLSINSYNIVMRIWAKNSSMDKIQRVFEMIDEAGLTPNVSSYRAVLECLGRIPHYSSDFVIRCVEKMKSSGILLDDLLSQCLFIKDEREMVLKAVKSLQPGYKPHVSNTKPICTIPLLKKFYCERQLILEKAASVTINSVEGLSPISTEVTSMRGLLAAQRTRWNRALLMALQNSKYNMSRLDQSDNKMSWKHCFYPYLCVLEDQEYVNIMLQHLDKMPPNGESVMALTEEMGNSVYNLYISRQKINDQIVPKLRKIYSSYVKLLAKDTEINGMLPREYWKDLEKEFRSGPSLKNDTTPWTKVLKVQVGNFLLDLMVHHLKIYSNILNRAYEKKLIPVLYHLYTFRGFRKIGFIKQHPILAHIQRVGKETKLTFNTCMMPMLCCPTPWTSQKSGGYLLIPSQLMRAHGRVFQHMVLLDNAREENLHGVLDSLNKLGTCPWKVNKPILDIIISIFNDKGNRKLSIPPPLTEAPKILQVDQSHTTEEKSAIKKDSMKIKKIQAEMLSQRMDALYKLSIANHVRDEIFWFPHNMDFRGRTYPIAPHFNHLGSDVTRSMLLFAEGRPLGSNGFNWLKIHLVNLTGLMKTRSLRERLEFADTIMDEILDSADHPLDGRKWWMNVDEPWQTLACCMEIAKVVRSPDPTKFISHFPIQQDGSCNGLQHYAALGRDVIGAASVNLKHSELPQDVYIGVAKKVEEQRARDAAGGLKIAKVLEGFITRKVVKQTVMTVVYGVTRYGGRLQFEKRLKELDDFPQESVWDASHYLTAKVFESLRQMFTGTREIQEWLTQSASLIAKSGRSVEWVTPLGLPIIQPYHRKKMKVVPTEGLQNLHINEADDEKPKPNSMKQKNAFPPNFIHSLDSTHMMLTALHCHRAGLTFVSVHDCYWTHATNVDIMNQVCREQFVALHSQPILKELSLFLLHKYITKPQPGSSIKTLKQIEMARVLSTVPKPGQFDLEEVKRSLYFFS</sequence>
<dbReference type="PROSITE" id="PS51375">
    <property type="entry name" value="PPR"/>
    <property type="match status" value="1"/>
</dbReference>
<reference evidence="15 16" key="1">
    <citation type="journal article" date="2019" name="Sci. Data">
        <title>Hybrid genome assembly and annotation of Danionella translucida.</title>
        <authorList>
            <person name="Kadobianskyi M."/>
            <person name="Schulze L."/>
            <person name="Schuelke M."/>
            <person name="Judkewitz B."/>
        </authorList>
    </citation>
    <scope>NUCLEOTIDE SEQUENCE [LARGE SCALE GENOMIC DNA]</scope>
    <source>
        <strain evidence="15 16">Bolton</strain>
    </source>
</reference>
<gene>
    <name evidence="15" type="ORF">DNTS_025853</name>
</gene>
<dbReference type="InterPro" id="IPR046950">
    <property type="entry name" value="DNA-dir_Rpol_C_phage-type"/>
</dbReference>
<dbReference type="InterPro" id="IPR002092">
    <property type="entry name" value="DNA-dir_Rpol_phage-type"/>
</dbReference>
<evidence type="ECO:0000256" key="10">
    <source>
        <dbReference type="ARBA" id="ARBA00057821"/>
    </source>
</evidence>
<dbReference type="PROSITE" id="PS00489">
    <property type="entry name" value="RNA_POL_PHAGE_2"/>
    <property type="match status" value="1"/>
</dbReference>
<dbReference type="Pfam" id="PF00940">
    <property type="entry name" value="RNA_pol"/>
    <property type="match status" value="1"/>
</dbReference>
<dbReference type="EC" id="2.7.7.6" evidence="13"/>
<comment type="function">
    <text evidence="10">DNA-dependent RNA polymerase catalyzes the transcription of mitochondrial DNA into RNA using the four ribonucleoside triphosphates as substrates. Component of the mitochondrial transcription initiation complex, composed at least of TFB2M, TFAM and POLRMT that is required for basal transcription of mitochondrial DNA. In this complex, TFAM recruits POLRMT to a specific promoter whereas TFB2M induces structural changes in POLRMT to enable promoter opening and trapping of the DNA non-template strand. Has DNA primase activity. Catalyzes the synthesis of short RNA primers that are necessary for the initiation of lagging-strand DNA synthesis from the origin of light-strand DNA replication (OriL).</text>
</comment>
<comment type="subcellular location">
    <subcellularLocation>
        <location evidence="1">Mitochondrion</location>
    </subcellularLocation>
</comment>
<dbReference type="Gene3D" id="1.10.1320.10">
    <property type="entry name" value="DNA-directed RNA polymerase, N-terminal domain"/>
    <property type="match status" value="1"/>
</dbReference>
<keyword evidence="8 13" id="KW-0804">Transcription</keyword>
<dbReference type="Gene3D" id="1.10.287.280">
    <property type="match status" value="1"/>
</dbReference>
<dbReference type="Pfam" id="PF14700">
    <property type="entry name" value="RPOL_N"/>
    <property type="match status" value="1"/>
</dbReference>
<protein>
    <recommendedName>
        <fullName evidence="13">DNA-directed RNA polymerase</fullName>
        <ecNumber evidence="13">2.7.7.6</ecNumber>
    </recommendedName>
</protein>
<dbReference type="AlphaFoldDB" id="A0A553NA61"/>
<keyword evidence="3 13" id="KW-0240">DNA-directed RNA polymerase</keyword>
<comment type="function">
    <text evidence="13">DNA-dependent RNA polymerase catalyzes the transcription of DNA into RNA using the four ribonucleoside triphosphates as substrates.</text>
</comment>
<keyword evidence="5 13" id="KW-0548">Nucleotidyltransferase</keyword>
<proteinExistence type="inferred from homology"/>
<feature type="domain" description="DNA-directed RNA polymerase N-terminal" evidence="14">
    <location>
        <begin position="357"/>
        <end position="670"/>
    </location>
</feature>
<dbReference type="InterPro" id="IPR037159">
    <property type="entry name" value="RNA_POL_N_sf"/>
</dbReference>
<dbReference type="SUPFAM" id="SSF56672">
    <property type="entry name" value="DNA/RNA polymerases"/>
    <property type="match status" value="1"/>
</dbReference>
<dbReference type="FunFam" id="1.10.1320.10:FF:000002">
    <property type="entry name" value="DNA-directed RNA polymerase"/>
    <property type="match status" value="1"/>
</dbReference>
<dbReference type="InterPro" id="IPR043502">
    <property type="entry name" value="DNA/RNA_pol_sf"/>
</dbReference>